<dbReference type="Proteomes" id="UP001242021">
    <property type="component" value="Chromosome"/>
</dbReference>
<evidence type="ECO:0000313" key="3">
    <source>
        <dbReference type="Proteomes" id="UP001242021"/>
    </source>
</evidence>
<dbReference type="RefSeq" id="WP_115599866.1">
    <property type="nucleotide sequence ID" value="NZ_CP098752.1"/>
</dbReference>
<dbReference type="InterPro" id="IPR001173">
    <property type="entry name" value="Glyco_trans_2-like"/>
</dbReference>
<dbReference type="SUPFAM" id="SSF53448">
    <property type="entry name" value="Nucleotide-diphospho-sugar transferases"/>
    <property type="match status" value="1"/>
</dbReference>
<dbReference type="InterPro" id="IPR029044">
    <property type="entry name" value="Nucleotide-diphossugar_trans"/>
</dbReference>
<dbReference type="CDD" id="cd00761">
    <property type="entry name" value="Glyco_tranf_GTA_type"/>
    <property type="match status" value="1"/>
</dbReference>
<feature type="domain" description="Glycosyltransferase 2-like" evidence="1">
    <location>
        <begin position="5"/>
        <end position="115"/>
    </location>
</feature>
<protein>
    <submittedName>
        <fullName evidence="2">Glycosyltransferase family 2 protein</fullName>
    </submittedName>
</protein>
<evidence type="ECO:0000259" key="1">
    <source>
        <dbReference type="Pfam" id="PF00535"/>
    </source>
</evidence>
<organism evidence="2 3">
    <name type="scientific">Brachyspira pilosicoli</name>
    <name type="common">Serpulina pilosicoli</name>
    <dbReference type="NCBI Taxonomy" id="52584"/>
    <lineage>
        <taxon>Bacteria</taxon>
        <taxon>Pseudomonadati</taxon>
        <taxon>Spirochaetota</taxon>
        <taxon>Spirochaetia</taxon>
        <taxon>Brachyspirales</taxon>
        <taxon>Brachyspiraceae</taxon>
        <taxon>Brachyspira</taxon>
    </lineage>
</organism>
<evidence type="ECO:0000313" key="2">
    <source>
        <dbReference type="EMBL" id="WIH94257.1"/>
    </source>
</evidence>
<reference evidence="2" key="1">
    <citation type="submission" date="2022-06" db="EMBL/GenBank/DDBJ databases">
        <title>Brachyspira pilosicoli from pigs in Switzerland.</title>
        <authorList>
            <person name="Schmitt S."/>
            <person name="Arnold M."/>
            <person name="Rossano A."/>
            <person name="Perreten V."/>
        </authorList>
    </citation>
    <scope>NUCLEOTIDE SEQUENCE</scope>
    <source>
        <strain evidence="2">MEI4028</strain>
    </source>
</reference>
<dbReference type="PANTHER" id="PTHR22916">
    <property type="entry name" value="GLYCOSYLTRANSFERASE"/>
    <property type="match status" value="1"/>
</dbReference>
<dbReference type="Pfam" id="PF00535">
    <property type="entry name" value="Glycos_transf_2"/>
    <property type="match status" value="1"/>
</dbReference>
<accession>A0AAJ6G700</accession>
<sequence length="390" mass="46210">MIKVSVIIPVYNVEPYLKEALDSVINQTLREIEIICIDDCSTDNSYNILEEYAKKDNRIIIIKNEDNMGVGYSRNVGEKLAKGEYIHFMDPDDCISLNFYECMYNTGKKYNSDIINTANVIDCNLTLDNIIIDRTNFLILDKDYNLDVSIKNMYDYSNYNEMTYATLWCKLFKKEFLIENNLFSTENKIGASYDSDLILKTFLYYPKCSFNNNSVYYYRIRNGSIIDKLKNNIDRIKNIIINYSNTIELFKVSRIDILNELYIFIFGSIIEHFEKSSIEFINDNYLILKKFVEKIYIDEKYLNKNIDFETEKYNKYILIKSSEDYGKYLLNKTIFDNLKYLDYEICHLKENIKKSDNWFRLFGINNSKDCLIIIVFGIKISIKKKNDKDI</sequence>
<dbReference type="PANTHER" id="PTHR22916:SF3">
    <property type="entry name" value="UDP-GLCNAC:BETAGAL BETA-1,3-N-ACETYLGLUCOSAMINYLTRANSFERASE-LIKE PROTEIN 1"/>
    <property type="match status" value="1"/>
</dbReference>
<dbReference type="GO" id="GO:0016758">
    <property type="term" value="F:hexosyltransferase activity"/>
    <property type="evidence" value="ECO:0007669"/>
    <property type="project" value="UniProtKB-ARBA"/>
</dbReference>
<dbReference type="Gene3D" id="3.90.550.10">
    <property type="entry name" value="Spore Coat Polysaccharide Biosynthesis Protein SpsA, Chain A"/>
    <property type="match status" value="1"/>
</dbReference>
<dbReference type="EMBL" id="CP098754">
    <property type="protein sequence ID" value="WIH94257.1"/>
    <property type="molecule type" value="Genomic_DNA"/>
</dbReference>
<dbReference type="AlphaFoldDB" id="A0AAJ6G700"/>
<name>A0AAJ6G700_BRAPL</name>
<gene>
    <name evidence="2" type="ORF">NEH99_08150</name>
</gene>
<proteinExistence type="predicted"/>